<accession>A0A377WHD8</accession>
<organism evidence="1 2">
    <name type="scientific">Klebsiella pneumoniae</name>
    <dbReference type="NCBI Taxonomy" id="573"/>
    <lineage>
        <taxon>Bacteria</taxon>
        <taxon>Pseudomonadati</taxon>
        <taxon>Pseudomonadota</taxon>
        <taxon>Gammaproteobacteria</taxon>
        <taxon>Enterobacterales</taxon>
        <taxon>Enterobacteriaceae</taxon>
        <taxon>Klebsiella/Raoultella group</taxon>
        <taxon>Klebsiella</taxon>
        <taxon>Klebsiella pneumoniae complex</taxon>
    </lineage>
</organism>
<dbReference type="AlphaFoldDB" id="A0A377WHD8"/>
<reference evidence="1 2" key="1">
    <citation type="submission" date="2018-06" db="EMBL/GenBank/DDBJ databases">
        <authorList>
            <consortium name="Pathogen Informatics"/>
            <person name="Doyle S."/>
        </authorList>
    </citation>
    <scope>NUCLEOTIDE SEQUENCE [LARGE SCALE GENOMIC DNA]</scope>
    <source>
        <strain evidence="1 2">NCTC8849</strain>
    </source>
</reference>
<name>A0A377WHD8_KLEPN</name>
<dbReference type="EMBL" id="UGLC01000002">
    <property type="protein sequence ID" value="STT53899.1"/>
    <property type="molecule type" value="Genomic_DNA"/>
</dbReference>
<proteinExistence type="predicted"/>
<evidence type="ECO:0000313" key="1">
    <source>
        <dbReference type="EMBL" id="STT53899.1"/>
    </source>
</evidence>
<evidence type="ECO:0000313" key="2">
    <source>
        <dbReference type="Proteomes" id="UP000254799"/>
    </source>
</evidence>
<sequence>MLLQGEKKMPHRSGFQPLSGMAIQIRIADQKLNGQPCILKTD</sequence>
<gene>
    <name evidence="1" type="ORF">NCTC8849_02481</name>
</gene>
<protein>
    <submittedName>
        <fullName evidence="1">Uncharacterized protein</fullName>
    </submittedName>
</protein>
<dbReference type="Proteomes" id="UP000254799">
    <property type="component" value="Unassembled WGS sequence"/>
</dbReference>